<protein>
    <recommendedName>
        <fullName evidence="5">Lysyl oxidase</fullName>
    </recommendedName>
</protein>
<dbReference type="Proteomes" id="UP000535511">
    <property type="component" value="Unassembled WGS sequence"/>
</dbReference>
<dbReference type="InterPro" id="IPR001695">
    <property type="entry name" value="Lysyl_oxidase"/>
</dbReference>
<dbReference type="EMBL" id="JACCBG010000001">
    <property type="protein sequence ID" value="NYD41314.1"/>
    <property type="molecule type" value="Genomic_DNA"/>
</dbReference>
<feature type="chain" id="PRO_5039455520" description="Lysyl oxidase" evidence="2">
    <location>
        <begin position="33"/>
        <end position="516"/>
    </location>
</feature>
<feature type="region of interest" description="Disordered" evidence="1">
    <location>
        <begin position="250"/>
        <end position="289"/>
    </location>
</feature>
<organism evidence="3 4">
    <name type="scientific">Nocardioides panaciterrulae</name>
    <dbReference type="NCBI Taxonomy" id="661492"/>
    <lineage>
        <taxon>Bacteria</taxon>
        <taxon>Bacillati</taxon>
        <taxon>Actinomycetota</taxon>
        <taxon>Actinomycetes</taxon>
        <taxon>Propionibacteriales</taxon>
        <taxon>Nocardioidaceae</taxon>
        <taxon>Nocardioides</taxon>
    </lineage>
</organism>
<reference evidence="3 4" key="1">
    <citation type="submission" date="2020-07" db="EMBL/GenBank/DDBJ databases">
        <title>Sequencing the genomes of 1000 actinobacteria strains.</title>
        <authorList>
            <person name="Klenk H.-P."/>
        </authorList>
    </citation>
    <scope>NUCLEOTIDE SEQUENCE [LARGE SCALE GENOMIC DNA]</scope>
    <source>
        <strain evidence="3 4">DSM 21350</strain>
    </source>
</reference>
<evidence type="ECO:0000313" key="4">
    <source>
        <dbReference type="Proteomes" id="UP000535511"/>
    </source>
</evidence>
<accession>A0A7Y9E4Z0</accession>
<dbReference type="GO" id="GO:0005507">
    <property type="term" value="F:copper ion binding"/>
    <property type="evidence" value="ECO:0007669"/>
    <property type="project" value="InterPro"/>
</dbReference>
<keyword evidence="2" id="KW-0732">Signal</keyword>
<evidence type="ECO:0008006" key="5">
    <source>
        <dbReference type="Google" id="ProtNLM"/>
    </source>
</evidence>
<evidence type="ECO:0000256" key="1">
    <source>
        <dbReference type="SAM" id="MobiDB-lite"/>
    </source>
</evidence>
<dbReference type="Pfam" id="PF01186">
    <property type="entry name" value="Lysyl_oxidase"/>
    <property type="match status" value="1"/>
</dbReference>
<evidence type="ECO:0000313" key="3">
    <source>
        <dbReference type="EMBL" id="NYD41314.1"/>
    </source>
</evidence>
<proteinExistence type="predicted"/>
<evidence type="ECO:0000256" key="2">
    <source>
        <dbReference type="SAM" id="SignalP"/>
    </source>
</evidence>
<dbReference type="GO" id="GO:0016641">
    <property type="term" value="F:oxidoreductase activity, acting on the CH-NH2 group of donors, oxygen as acceptor"/>
    <property type="evidence" value="ECO:0007669"/>
    <property type="project" value="InterPro"/>
</dbReference>
<gene>
    <name evidence="3" type="ORF">BJZ21_001397</name>
</gene>
<name>A0A7Y9E4Z0_9ACTN</name>
<feature type="compositionally biased region" description="Low complexity" evidence="1">
    <location>
        <begin position="264"/>
        <end position="275"/>
    </location>
</feature>
<keyword evidence="4" id="KW-1185">Reference proteome</keyword>
<dbReference type="RefSeq" id="WP_179663078.1">
    <property type="nucleotide sequence ID" value="NZ_JACCBG010000001.1"/>
</dbReference>
<feature type="signal peptide" evidence="2">
    <location>
        <begin position="1"/>
        <end position="32"/>
    </location>
</feature>
<dbReference type="AlphaFoldDB" id="A0A7Y9E4Z0"/>
<comment type="caution">
    <text evidence="3">The sequence shown here is derived from an EMBL/GenBank/DDBJ whole genome shotgun (WGS) entry which is preliminary data.</text>
</comment>
<sequence length="516" mass="55751">MPRHSWRNATRTLGLGLAASLTLAPLALLPQAADASAGTSPAAGTTAATGSPLRLWAPDKVTAYTYGSKRVWTDFGLRVIAQGVPFELWSTRADTYDGPITTVWRSADGDKTLDAGVMNSFNGLAHFIHVTMTPVKGGDVTTLDKTACLSGWSERVQPDAPATSPYPKSCWYNPFTLGSVQGIQAGWATPILGQTRPMRLPLGKYDVTASINQKYVDAFGLDAADASTSFRLVVDAGDGGNYRRLAQQHARRTAGDPAVRTTQHARVARPAAHRPTGAATTPADGPRPDLRPLPAWGIQVSRNGHFLQFAATVWNAGDSPLVVDGFRNGQENMDAYQYFFDGDGNQVGYQPVGSMEWDARPSHHHWHFEDFARYTLVTADGAGDISEKVRSKKEAFCLANTDAVDLTVKDADWNPENTDLSTSCGDLSSLSIREVLAAGWGDTYAQYRAGQSFRLTGLPSGKYFIAVTANPDGHLIESDTSNNQVLREVDLTRHKDGTYTVTVPQVGNVEESTRGF</sequence>